<feature type="domain" description="Zinc finger CHCC-type" evidence="1">
    <location>
        <begin position="78"/>
        <end position="113"/>
    </location>
</feature>
<gene>
    <name evidence="3" type="primary">LOC108736577</name>
</gene>
<accession>A0A7F5RD66</accession>
<dbReference type="CTD" id="33744"/>
<dbReference type="FunFam" id="2.60.260.40:FF:000003">
    <property type="entry name" value="NADH dehydrogenase [ubiquinone] iron-sulfur protein 6, mitochondrial"/>
    <property type="match status" value="1"/>
</dbReference>
<evidence type="ECO:0000313" key="2">
    <source>
        <dbReference type="Proteomes" id="UP000192223"/>
    </source>
</evidence>
<dbReference type="PANTHER" id="PTHR13156:SF0">
    <property type="entry name" value="NADH DEHYDROGENASE [UBIQUINONE] IRON-SULFUR PROTEIN 6, MITOCHONDRIAL"/>
    <property type="match status" value="1"/>
</dbReference>
<evidence type="ECO:0000259" key="1">
    <source>
        <dbReference type="Pfam" id="PF10276"/>
    </source>
</evidence>
<dbReference type="InParanoid" id="A0A7F5RD66"/>
<dbReference type="GO" id="GO:0006120">
    <property type="term" value="P:mitochondrial electron transport, NADH to ubiquinone"/>
    <property type="evidence" value="ECO:0007669"/>
    <property type="project" value="TreeGrafter"/>
</dbReference>
<dbReference type="GO" id="GO:0005739">
    <property type="term" value="C:mitochondrion"/>
    <property type="evidence" value="ECO:0007669"/>
    <property type="project" value="GOC"/>
</dbReference>
<dbReference type="GeneID" id="108736577"/>
<dbReference type="InterPro" id="IPR019401">
    <property type="entry name" value="Znf_CHCC"/>
</dbReference>
<proteinExistence type="predicted"/>
<dbReference type="Pfam" id="PF10276">
    <property type="entry name" value="zf-CHCC"/>
    <property type="match status" value="1"/>
</dbReference>
<reference evidence="3" key="1">
    <citation type="submission" date="2025-08" db="UniProtKB">
        <authorList>
            <consortium name="RefSeq"/>
        </authorList>
    </citation>
    <scope>IDENTIFICATION</scope>
    <source>
        <tissue evidence="3">Entire body</tissue>
    </source>
</reference>
<dbReference type="RefSeq" id="XP_025833913.1">
    <property type="nucleotide sequence ID" value="XM_025978128.1"/>
</dbReference>
<keyword evidence="2" id="KW-1185">Reference proteome</keyword>
<dbReference type="KEGG" id="apln:108736577"/>
<sequence>MFNVASFVNNLSKARQLSSQIIRKSSKWIPQEIETHTGQKWDSEDYRLVRFIDKKKHVNPNWAVSLVDQEPPKPSHERVVACDGGGGPTGHPKVFINLDQPGNHACGYCGLRFFLDHH</sequence>
<dbReference type="FunCoup" id="A0A7F5RD66">
    <property type="interactions" value="709"/>
</dbReference>
<dbReference type="PANTHER" id="PTHR13156">
    <property type="entry name" value="NADH-UBIQUINONE OXIDOREDUCTASE 13 KD-A SUBUNIT"/>
    <property type="match status" value="1"/>
</dbReference>
<dbReference type="OrthoDB" id="307899at2759"/>
<evidence type="ECO:0000313" key="3">
    <source>
        <dbReference type="RefSeq" id="XP_025833913.1"/>
    </source>
</evidence>
<dbReference type="Gene3D" id="2.60.260.40">
    <property type="entry name" value="q5lls5 like domains"/>
    <property type="match status" value="1"/>
</dbReference>
<protein>
    <submittedName>
        <fullName evidence="3">NADH dehydrogenase [ubiquinone] iron-sulfur protein 6, mitochondrial</fullName>
    </submittedName>
</protein>
<dbReference type="AlphaFoldDB" id="A0A7F5RD66"/>
<organism evidence="2 3">
    <name type="scientific">Agrilus planipennis</name>
    <name type="common">Emerald ash borer</name>
    <name type="synonym">Agrilus marcopoli</name>
    <dbReference type="NCBI Taxonomy" id="224129"/>
    <lineage>
        <taxon>Eukaryota</taxon>
        <taxon>Metazoa</taxon>
        <taxon>Ecdysozoa</taxon>
        <taxon>Arthropoda</taxon>
        <taxon>Hexapoda</taxon>
        <taxon>Insecta</taxon>
        <taxon>Pterygota</taxon>
        <taxon>Neoptera</taxon>
        <taxon>Endopterygota</taxon>
        <taxon>Coleoptera</taxon>
        <taxon>Polyphaga</taxon>
        <taxon>Elateriformia</taxon>
        <taxon>Buprestoidea</taxon>
        <taxon>Buprestidae</taxon>
        <taxon>Agrilinae</taxon>
        <taxon>Agrilus</taxon>
    </lineage>
</organism>
<dbReference type="Proteomes" id="UP000192223">
    <property type="component" value="Unplaced"/>
</dbReference>
<name>A0A7F5RD66_AGRPL</name>